<keyword evidence="2" id="KW-0325">Glycoprotein</keyword>
<dbReference type="PANTHER" id="PTHR16675">
    <property type="entry name" value="MHC CLASS I-RELATED"/>
    <property type="match status" value="1"/>
</dbReference>
<dbReference type="GO" id="GO:0009897">
    <property type="term" value="C:external side of plasma membrane"/>
    <property type="evidence" value="ECO:0007669"/>
    <property type="project" value="TreeGrafter"/>
</dbReference>
<dbReference type="Pfam" id="PF00337">
    <property type="entry name" value="Gal-bind_lectin"/>
    <property type="match status" value="1"/>
</dbReference>
<evidence type="ECO:0000313" key="6">
    <source>
        <dbReference type="EMBL" id="RXN07176.1"/>
    </source>
</evidence>
<dbReference type="InterPro" id="IPR037055">
    <property type="entry name" value="MHC_I-like_Ag-recog_sf"/>
</dbReference>
<comment type="similarity">
    <text evidence="3">Belongs to the MHC class I family.</text>
</comment>
<comment type="caution">
    <text evidence="6">The sequence shown here is derived from an EMBL/GenBank/DDBJ whole genome shotgun (WGS) entry which is preliminary data.</text>
</comment>
<organism evidence="6 7">
    <name type="scientific">Labeo rohita</name>
    <name type="common">Indian major carp</name>
    <name type="synonym">Cyprinus rohita</name>
    <dbReference type="NCBI Taxonomy" id="84645"/>
    <lineage>
        <taxon>Eukaryota</taxon>
        <taxon>Metazoa</taxon>
        <taxon>Chordata</taxon>
        <taxon>Craniata</taxon>
        <taxon>Vertebrata</taxon>
        <taxon>Euteleostomi</taxon>
        <taxon>Actinopterygii</taxon>
        <taxon>Neopterygii</taxon>
        <taxon>Teleostei</taxon>
        <taxon>Ostariophysi</taxon>
        <taxon>Cypriniformes</taxon>
        <taxon>Cyprinidae</taxon>
        <taxon>Labeoninae</taxon>
        <taxon>Labeonini</taxon>
        <taxon>Labeo</taxon>
    </lineage>
</organism>
<evidence type="ECO:0000256" key="3">
    <source>
        <dbReference type="RuleBase" id="RU004439"/>
    </source>
</evidence>
<dbReference type="InterPro" id="IPR013320">
    <property type="entry name" value="ConA-like_dom_sf"/>
</dbReference>
<dbReference type="Pfam" id="PF00129">
    <property type="entry name" value="MHC_I"/>
    <property type="match status" value="1"/>
</dbReference>
<keyword evidence="7" id="KW-1185">Reference proteome</keyword>
<keyword evidence="1 4" id="KW-0430">Lectin</keyword>
<dbReference type="GO" id="GO:0006955">
    <property type="term" value="P:immune response"/>
    <property type="evidence" value="ECO:0007669"/>
    <property type="project" value="TreeGrafter"/>
</dbReference>
<dbReference type="PRINTS" id="PR01638">
    <property type="entry name" value="MHCCLASSI"/>
</dbReference>
<evidence type="ECO:0000256" key="1">
    <source>
        <dbReference type="ARBA" id="ARBA00022734"/>
    </source>
</evidence>
<dbReference type="Proteomes" id="UP000290572">
    <property type="component" value="Unassembled WGS sequence"/>
</dbReference>
<dbReference type="PROSITE" id="PS51304">
    <property type="entry name" value="GALECTIN"/>
    <property type="match status" value="1"/>
</dbReference>
<evidence type="ECO:0000259" key="5">
    <source>
        <dbReference type="PROSITE" id="PS51304"/>
    </source>
</evidence>
<dbReference type="InterPro" id="IPR001079">
    <property type="entry name" value="Galectin_CRD"/>
</dbReference>
<protein>
    <recommendedName>
        <fullName evidence="4">Galectin</fullName>
    </recommendedName>
</protein>
<sequence>MKRMRHNESDLHVLQWRHGCEVEQDGDEVKFSKGINEYGFDGEDLMFFDIKESQWVTTVDAALPTKRKWDNVPILNQYTKGYLEKECVDWLNKFREYADEDLRNGYVHLFAKKASDDKSKLKLTCMPVCHRPFCSGIIFSINLRHRFGIAFHYNPRFDENVVVRSTFAGGAWGTAERSEPMPFKAGQPMTITIICGPHQYEVFVNALILLPHIFKEKAESLNTLGESDADNPYPTIQLVETDWKMAFSKRVQVLVKADGVEVCRGIGVEEGILAAFSAYYVFNFAYPPYMKNTMTFLQHAIAKITEVGGKPLPITVTPST</sequence>
<dbReference type="Gene3D" id="3.30.500.10">
    <property type="entry name" value="MHC class I-like antigen recognition-like"/>
    <property type="match status" value="1"/>
</dbReference>
<evidence type="ECO:0000256" key="2">
    <source>
        <dbReference type="ARBA" id="ARBA00023180"/>
    </source>
</evidence>
<dbReference type="InterPro" id="IPR011161">
    <property type="entry name" value="MHC_I-like_Ag-recog"/>
</dbReference>
<evidence type="ECO:0000256" key="4">
    <source>
        <dbReference type="RuleBase" id="RU102079"/>
    </source>
</evidence>
<dbReference type="GO" id="GO:0030246">
    <property type="term" value="F:carbohydrate binding"/>
    <property type="evidence" value="ECO:0007669"/>
    <property type="project" value="UniProtKB-UniRule"/>
</dbReference>
<dbReference type="SUPFAM" id="SSF49899">
    <property type="entry name" value="Concanavalin A-like lectins/glucanases"/>
    <property type="match status" value="1"/>
</dbReference>
<reference evidence="6 7" key="1">
    <citation type="submission" date="2018-03" db="EMBL/GenBank/DDBJ databases">
        <title>Draft genome sequence of Rohu Carp (Labeo rohita).</title>
        <authorList>
            <person name="Das P."/>
            <person name="Kushwaha B."/>
            <person name="Joshi C.G."/>
            <person name="Kumar D."/>
            <person name="Nagpure N.S."/>
            <person name="Sahoo L."/>
            <person name="Das S.P."/>
            <person name="Bit A."/>
            <person name="Patnaik S."/>
            <person name="Meher P.K."/>
            <person name="Jayasankar P."/>
            <person name="Koringa P.G."/>
            <person name="Patel N.V."/>
            <person name="Hinsu A.T."/>
            <person name="Kumar R."/>
            <person name="Pandey M."/>
            <person name="Agarwal S."/>
            <person name="Srivastava S."/>
            <person name="Singh M."/>
            <person name="Iquebal M.A."/>
            <person name="Jaiswal S."/>
            <person name="Angadi U.B."/>
            <person name="Kumar N."/>
            <person name="Raza M."/>
            <person name="Shah T.M."/>
            <person name="Rai A."/>
            <person name="Jena J.K."/>
        </authorList>
    </citation>
    <scope>NUCLEOTIDE SEQUENCE [LARGE SCALE GENOMIC DNA]</scope>
    <source>
        <strain evidence="6">DASCIFA01</strain>
        <tissue evidence="6">Testis</tissue>
    </source>
</reference>
<dbReference type="GO" id="GO:0005615">
    <property type="term" value="C:extracellular space"/>
    <property type="evidence" value="ECO:0007669"/>
    <property type="project" value="TreeGrafter"/>
</dbReference>
<dbReference type="PANTHER" id="PTHR16675:SF193">
    <property type="entry name" value="LOC571647 PROTEIN-RELATED"/>
    <property type="match status" value="1"/>
</dbReference>
<dbReference type="STRING" id="84645.A0A498LJE0"/>
<dbReference type="SMART" id="SM00908">
    <property type="entry name" value="Gal-bind_lectin"/>
    <property type="match status" value="1"/>
</dbReference>
<dbReference type="CDD" id="cd00070">
    <property type="entry name" value="GLECT"/>
    <property type="match status" value="1"/>
</dbReference>
<feature type="domain" description="Galectin" evidence="5">
    <location>
        <begin position="105"/>
        <end position="244"/>
    </location>
</feature>
<dbReference type="InterPro" id="IPR001039">
    <property type="entry name" value="MHC_I_a_a1/a2"/>
</dbReference>
<dbReference type="Gene3D" id="2.60.120.200">
    <property type="match status" value="1"/>
</dbReference>
<dbReference type="InterPro" id="IPR011162">
    <property type="entry name" value="MHC_I/II-like_Ag-recog"/>
</dbReference>
<gene>
    <name evidence="6" type="ORF">ROHU_032566</name>
</gene>
<dbReference type="EMBL" id="QBIY01013352">
    <property type="protein sequence ID" value="RXN07176.1"/>
    <property type="molecule type" value="Genomic_DNA"/>
</dbReference>
<name>A0A498LJE0_LABRO</name>
<dbReference type="InterPro" id="IPR050208">
    <property type="entry name" value="MHC_class-I_related"/>
</dbReference>
<dbReference type="AlphaFoldDB" id="A0A498LJE0"/>
<accession>A0A498LJE0</accession>
<dbReference type="SUPFAM" id="SSF54452">
    <property type="entry name" value="MHC antigen-recognition domain"/>
    <property type="match status" value="1"/>
</dbReference>
<dbReference type="SMART" id="SM00276">
    <property type="entry name" value="GLECT"/>
    <property type="match status" value="1"/>
</dbReference>
<evidence type="ECO:0000313" key="7">
    <source>
        <dbReference type="Proteomes" id="UP000290572"/>
    </source>
</evidence>
<proteinExistence type="inferred from homology"/>